<name>A0A7Y2E7V2_UNCEI</name>
<reference evidence="4 5" key="1">
    <citation type="submission" date="2020-03" db="EMBL/GenBank/DDBJ databases">
        <title>Metabolic flexibility allows generalist bacteria to become dominant in a frequently disturbed ecosystem.</title>
        <authorList>
            <person name="Chen Y.-J."/>
            <person name="Leung P.M."/>
            <person name="Bay S.K."/>
            <person name="Hugenholtz P."/>
            <person name="Kessler A.J."/>
            <person name="Shelley G."/>
            <person name="Waite D.W."/>
            <person name="Cook P.L."/>
            <person name="Greening C."/>
        </authorList>
    </citation>
    <scope>NUCLEOTIDE SEQUENCE [LARGE SCALE GENOMIC DNA]</scope>
    <source>
        <strain evidence="4">SS_bin_28</strain>
    </source>
</reference>
<keyword evidence="1" id="KW-0547">Nucleotide-binding</keyword>
<gene>
    <name evidence="4" type="ORF">HKN21_06015</name>
</gene>
<dbReference type="InterPro" id="IPR027417">
    <property type="entry name" value="P-loop_NTPase"/>
</dbReference>
<evidence type="ECO:0000259" key="3">
    <source>
        <dbReference type="PROSITE" id="PS50045"/>
    </source>
</evidence>
<dbReference type="PROSITE" id="PS50045">
    <property type="entry name" value="SIGMA54_INTERACT_4"/>
    <property type="match status" value="1"/>
</dbReference>
<evidence type="ECO:0000313" key="4">
    <source>
        <dbReference type="EMBL" id="NNF06295.1"/>
    </source>
</evidence>
<dbReference type="Proteomes" id="UP000547674">
    <property type="component" value="Unassembled WGS sequence"/>
</dbReference>
<accession>A0A7Y2E7V2</accession>
<dbReference type="GO" id="GO:0006355">
    <property type="term" value="P:regulation of DNA-templated transcription"/>
    <property type="evidence" value="ECO:0007669"/>
    <property type="project" value="InterPro"/>
</dbReference>
<dbReference type="InterPro" id="IPR009057">
    <property type="entry name" value="Homeodomain-like_sf"/>
</dbReference>
<dbReference type="EMBL" id="JABDJR010000225">
    <property type="protein sequence ID" value="NNF06295.1"/>
    <property type="molecule type" value="Genomic_DNA"/>
</dbReference>
<dbReference type="Gene3D" id="1.10.10.60">
    <property type="entry name" value="Homeodomain-like"/>
    <property type="match status" value="1"/>
</dbReference>
<dbReference type="SUPFAM" id="SSF52540">
    <property type="entry name" value="P-loop containing nucleoside triphosphate hydrolases"/>
    <property type="match status" value="1"/>
</dbReference>
<dbReference type="GO" id="GO:0005524">
    <property type="term" value="F:ATP binding"/>
    <property type="evidence" value="ECO:0007669"/>
    <property type="project" value="UniProtKB-KW"/>
</dbReference>
<keyword evidence="2" id="KW-0067">ATP-binding</keyword>
<evidence type="ECO:0000313" key="5">
    <source>
        <dbReference type="Proteomes" id="UP000547674"/>
    </source>
</evidence>
<feature type="non-terminal residue" evidence="4">
    <location>
        <position position="1"/>
    </location>
</feature>
<dbReference type="GO" id="GO:0043565">
    <property type="term" value="F:sequence-specific DNA binding"/>
    <property type="evidence" value="ECO:0007669"/>
    <property type="project" value="InterPro"/>
</dbReference>
<comment type="caution">
    <text evidence="4">The sequence shown here is derived from an EMBL/GenBank/DDBJ whole genome shotgun (WGS) entry which is preliminary data.</text>
</comment>
<feature type="domain" description="Sigma-54 factor interaction" evidence="3">
    <location>
        <begin position="1"/>
        <end position="117"/>
    </location>
</feature>
<evidence type="ECO:0000256" key="2">
    <source>
        <dbReference type="ARBA" id="ARBA00022840"/>
    </source>
</evidence>
<dbReference type="Pfam" id="PF02954">
    <property type="entry name" value="HTH_8"/>
    <property type="match status" value="1"/>
</dbReference>
<proteinExistence type="predicted"/>
<dbReference type="PANTHER" id="PTHR32071">
    <property type="entry name" value="TRANSCRIPTIONAL REGULATORY PROTEIN"/>
    <property type="match status" value="1"/>
</dbReference>
<dbReference type="SUPFAM" id="SSF46689">
    <property type="entry name" value="Homeodomain-like"/>
    <property type="match status" value="1"/>
</dbReference>
<protein>
    <recommendedName>
        <fullName evidence="3">Sigma-54 factor interaction domain-containing protein</fullName>
    </recommendedName>
</protein>
<evidence type="ECO:0000256" key="1">
    <source>
        <dbReference type="ARBA" id="ARBA00022741"/>
    </source>
</evidence>
<sequence length="192" mass="21481">QTVILHHLDQLEGPFADTLLQVLSKDPHPDRFVTTCENDLSSWREDHPDLFHTLVVLRLETIPLRERPEDLPELLETLLDSLPNPPSLMAADKEWIAEQPWRGNVPSLLSWLEYRRLEGPLSVGVELPAQVLTEAEFEALEKTNLKRALAKTGGRISGPRGAARLLGIPATTLTSRLKTLGISPEKSKKAHK</sequence>
<organism evidence="4 5">
    <name type="scientific">Eiseniibacteriota bacterium</name>
    <dbReference type="NCBI Taxonomy" id="2212470"/>
    <lineage>
        <taxon>Bacteria</taxon>
        <taxon>Candidatus Eiseniibacteriota</taxon>
    </lineage>
</organism>
<dbReference type="InterPro" id="IPR002078">
    <property type="entry name" value="Sigma_54_int"/>
</dbReference>
<dbReference type="AlphaFoldDB" id="A0A7Y2E7V2"/>
<dbReference type="InterPro" id="IPR002197">
    <property type="entry name" value="HTH_Fis"/>
</dbReference>